<dbReference type="SUPFAM" id="SSF46689">
    <property type="entry name" value="Homeodomain-like"/>
    <property type="match status" value="1"/>
</dbReference>
<dbReference type="PROSITE" id="PS00688">
    <property type="entry name" value="SIGMA54_INTERACT_3"/>
    <property type="match status" value="1"/>
</dbReference>
<evidence type="ECO:0000256" key="1">
    <source>
        <dbReference type="ARBA" id="ARBA00004496"/>
    </source>
</evidence>
<dbReference type="GO" id="GO:0005737">
    <property type="term" value="C:cytoplasm"/>
    <property type="evidence" value="ECO:0007669"/>
    <property type="project" value="UniProtKB-SubCell"/>
</dbReference>
<evidence type="ECO:0000256" key="8">
    <source>
        <dbReference type="ARBA" id="ARBA00023125"/>
    </source>
</evidence>
<dbReference type="GO" id="GO:0006355">
    <property type="term" value="P:regulation of DNA-templated transcription"/>
    <property type="evidence" value="ECO:0007669"/>
    <property type="project" value="InterPro"/>
</dbReference>
<keyword evidence="2" id="KW-0963">Cytoplasm</keyword>
<comment type="caution">
    <text evidence="12">The sequence shown here is derived from an EMBL/GenBank/DDBJ whole genome shotgun (WGS) entry which is preliminary data.</text>
</comment>
<dbReference type="InterPro" id="IPR058031">
    <property type="entry name" value="AAA_lid_NorR"/>
</dbReference>
<evidence type="ECO:0000256" key="10">
    <source>
        <dbReference type="ARBA" id="ARBA00029500"/>
    </source>
</evidence>
<dbReference type="SMART" id="SM00382">
    <property type="entry name" value="AAA"/>
    <property type="match status" value="1"/>
</dbReference>
<dbReference type="PANTHER" id="PTHR32071:SF3">
    <property type="entry name" value="HTH-TYPE TRANSCRIPTIONAL REGULATORY PROTEIN TYRR"/>
    <property type="match status" value="1"/>
</dbReference>
<reference evidence="12" key="2">
    <citation type="submission" date="2022-12" db="EMBL/GenBank/DDBJ databases">
        <authorList>
            <person name="Kardos G."/>
            <person name="Sarkozi R."/>
            <person name="Laczko L."/>
            <person name="Marton S."/>
            <person name="Makrai L."/>
            <person name="Banyai K."/>
            <person name="Fodor L."/>
        </authorList>
    </citation>
    <scope>NUCLEOTIDE SEQUENCE</scope>
    <source>
        <strain evidence="12">84/14</strain>
    </source>
</reference>
<dbReference type="FunFam" id="3.40.50.300:FF:000006">
    <property type="entry name" value="DNA-binding transcriptional regulator NtrC"/>
    <property type="match status" value="1"/>
</dbReference>
<keyword evidence="9" id="KW-0804">Transcription</keyword>
<dbReference type="PANTHER" id="PTHR32071">
    <property type="entry name" value="TRANSCRIPTIONAL REGULATORY PROTEIN"/>
    <property type="match status" value="1"/>
</dbReference>
<dbReference type="PROSITE" id="PS00675">
    <property type="entry name" value="SIGMA54_INTERACT_1"/>
    <property type="match status" value="1"/>
</dbReference>
<keyword evidence="6" id="KW-0067">ATP-binding</keyword>
<dbReference type="Pfam" id="PF00158">
    <property type="entry name" value="Sigma54_activat"/>
    <property type="match status" value="1"/>
</dbReference>
<dbReference type="GO" id="GO:0003677">
    <property type="term" value="F:DNA binding"/>
    <property type="evidence" value="ECO:0007669"/>
    <property type="project" value="UniProtKB-KW"/>
</dbReference>
<dbReference type="PROSITE" id="PS50045">
    <property type="entry name" value="SIGMA54_INTERACT_4"/>
    <property type="match status" value="1"/>
</dbReference>
<evidence type="ECO:0000313" key="13">
    <source>
        <dbReference type="Proteomes" id="UP001077788"/>
    </source>
</evidence>
<comment type="subcellular location">
    <subcellularLocation>
        <location evidence="1">Cytoplasm</location>
    </subcellularLocation>
</comment>
<evidence type="ECO:0000256" key="6">
    <source>
        <dbReference type="ARBA" id="ARBA00022840"/>
    </source>
</evidence>
<organism evidence="12 13">
    <name type="scientific">Actinobacillus pleuropneumoniae</name>
    <name type="common">Haemophilus pleuropneumoniae</name>
    <dbReference type="NCBI Taxonomy" id="715"/>
    <lineage>
        <taxon>Bacteria</taxon>
        <taxon>Pseudomonadati</taxon>
        <taxon>Pseudomonadota</taxon>
        <taxon>Gammaproteobacteria</taxon>
        <taxon>Pasteurellales</taxon>
        <taxon>Pasteurellaceae</taxon>
        <taxon>Actinobacillus</taxon>
    </lineage>
</organism>
<evidence type="ECO:0000256" key="4">
    <source>
        <dbReference type="ARBA" id="ARBA00022741"/>
    </source>
</evidence>
<keyword evidence="5" id="KW-0058">Aromatic hydrocarbons catabolism</keyword>
<dbReference type="Gene3D" id="1.10.10.60">
    <property type="entry name" value="Homeodomain-like"/>
    <property type="match status" value="1"/>
</dbReference>
<dbReference type="InterPro" id="IPR025662">
    <property type="entry name" value="Sigma_54_int_dom_ATP-bd_1"/>
</dbReference>
<dbReference type="Proteomes" id="UP001077788">
    <property type="component" value="Unassembled WGS sequence"/>
</dbReference>
<dbReference type="GO" id="GO:0005524">
    <property type="term" value="F:ATP binding"/>
    <property type="evidence" value="ECO:0007669"/>
    <property type="project" value="UniProtKB-KW"/>
</dbReference>
<dbReference type="CDD" id="cd00009">
    <property type="entry name" value="AAA"/>
    <property type="match status" value="1"/>
</dbReference>
<name>A0A9Q4DH90_ACTPL</name>
<keyword evidence="8" id="KW-0238">DNA-binding</keyword>
<dbReference type="InterPro" id="IPR030828">
    <property type="entry name" value="HTH_TyrR"/>
</dbReference>
<dbReference type="AlphaFoldDB" id="A0A9Q4DH90"/>
<dbReference type="Pfam" id="PF18024">
    <property type="entry name" value="HTH_50"/>
    <property type="match status" value="1"/>
</dbReference>
<dbReference type="InterPro" id="IPR009057">
    <property type="entry name" value="Homeodomain-like_sf"/>
</dbReference>
<dbReference type="NCBIfam" id="TIGR04381">
    <property type="entry name" value="HTH_TypR"/>
    <property type="match status" value="1"/>
</dbReference>
<dbReference type="InterPro" id="IPR025944">
    <property type="entry name" value="Sigma_54_int_dom_CS"/>
</dbReference>
<feature type="domain" description="Sigma-54 factor interaction" evidence="11">
    <location>
        <begin position="79"/>
        <end position="303"/>
    </location>
</feature>
<dbReference type="InterPro" id="IPR003593">
    <property type="entry name" value="AAA+_ATPase"/>
</dbReference>
<dbReference type="Pfam" id="PF25601">
    <property type="entry name" value="AAA_lid_14"/>
    <property type="match status" value="1"/>
</dbReference>
<evidence type="ECO:0000256" key="2">
    <source>
        <dbReference type="ARBA" id="ARBA00022490"/>
    </source>
</evidence>
<accession>A0A9Q4DH90</accession>
<dbReference type="InterPro" id="IPR027417">
    <property type="entry name" value="P-loop_NTPase"/>
</dbReference>
<keyword evidence="3" id="KW-0678">Repressor</keyword>
<sequence length="382" mass="43000">MLLSIKCTEKFTVAEQALHLLGVQKQPVRHIEFTELGLQIAFSPLNIVQQSQILEQIRPLEGVEYAEFSDSSQNCFDHIIAESPKMRAVVEQAKKFAMLSAPLLIQGETGTGKDVFAKACHELSTRREHKFIAVNCAGLPADEAESEMFGHRGNGKENIGFFEYANGGTVLLDSIAELSLEMQAKLLRFLNDGCFRRVGEDQEIKVDVRVICTSQKPLALLVSEGKVREDLYHRLNVLSLELPPLRERHGDLPLLADHFITRISQQLGISKLEYDDGFLQALQAYRWPGNLRELYNAVYRACTLSHSYRLAVKDLNLPNQVGQSDDFQVDENATLDELVNRFEASLLRKLYNEYPSTRKLAQRLGVSHTAVANKLRAYGIGK</sequence>
<gene>
    <name evidence="12" type="ORF">OYG11_04300</name>
</gene>
<evidence type="ECO:0000259" key="11">
    <source>
        <dbReference type="PROSITE" id="PS50045"/>
    </source>
</evidence>
<protein>
    <recommendedName>
        <fullName evidence="10">HTH-type transcriptional regulatory protein TyrR</fullName>
    </recommendedName>
</protein>
<evidence type="ECO:0000256" key="9">
    <source>
        <dbReference type="ARBA" id="ARBA00023163"/>
    </source>
</evidence>
<dbReference type="RefSeq" id="WP_237594254.1">
    <property type="nucleotide sequence ID" value="NZ_CP031861.1"/>
</dbReference>
<evidence type="ECO:0000256" key="7">
    <source>
        <dbReference type="ARBA" id="ARBA00023015"/>
    </source>
</evidence>
<keyword evidence="4" id="KW-0547">Nucleotide-binding</keyword>
<dbReference type="EMBL" id="JAPQFC010000001">
    <property type="protein sequence ID" value="MCY6523465.1"/>
    <property type="molecule type" value="Genomic_DNA"/>
</dbReference>
<evidence type="ECO:0000256" key="3">
    <source>
        <dbReference type="ARBA" id="ARBA00022491"/>
    </source>
</evidence>
<dbReference type="InterPro" id="IPR002078">
    <property type="entry name" value="Sigma_54_int"/>
</dbReference>
<reference evidence="12" key="1">
    <citation type="journal article" date="2021" name="Vet Sci">
        <title>O-Serogroups and Pathovirotypes of Escherichia coli Isolated from Post-Weaning Piglets Showing Diarrhoea and/or Oedema in South Korea.</title>
        <authorList>
            <person name="Byun J.W."/>
            <person name="Moon B.Y."/>
            <person name="Do K.H."/>
            <person name="Lee K."/>
            <person name="Lee H.Y."/>
            <person name="Kim W.I."/>
            <person name="So B."/>
            <person name="Lee W.K."/>
        </authorList>
    </citation>
    <scope>NUCLEOTIDE SEQUENCE</scope>
    <source>
        <strain evidence="12">84/14</strain>
    </source>
</reference>
<dbReference type="SUPFAM" id="SSF52540">
    <property type="entry name" value="P-loop containing nucleoside triphosphate hydrolases"/>
    <property type="match status" value="1"/>
</dbReference>
<dbReference type="Gene3D" id="3.40.50.300">
    <property type="entry name" value="P-loop containing nucleotide triphosphate hydrolases"/>
    <property type="match status" value="1"/>
</dbReference>
<dbReference type="Gene3D" id="1.10.8.60">
    <property type="match status" value="1"/>
</dbReference>
<keyword evidence="7" id="KW-0805">Transcription regulation</keyword>
<proteinExistence type="predicted"/>
<evidence type="ECO:0000313" key="12">
    <source>
        <dbReference type="EMBL" id="MCY6523465.1"/>
    </source>
</evidence>
<evidence type="ECO:0000256" key="5">
    <source>
        <dbReference type="ARBA" id="ARBA00022797"/>
    </source>
</evidence>